<dbReference type="PROSITE" id="PS50835">
    <property type="entry name" value="IG_LIKE"/>
    <property type="match status" value="2"/>
</dbReference>
<evidence type="ECO:0000256" key="2">
    <source>
        <dbReference type="ARBA" id="ARBA00022475"/>
    </source>
</evidence>
<keyword evidence="5" id="KW-0472">Membrane</keyword>
<dbReference type="InterPro" id="IPR007110">
    <property type="entry name" value="Ig-like_dom"/>
</dbReference>
<dbReference type="InterPro" id="IPR003599">
    <property type="entry name" value="Ig_sub"/>
</dbReference>
<sequence>TVVQSRLTSKLLSFELSAFSLIMDFLNQLSFACVAQLGDSLSLECSIKPSYQYTLFWFKQTPGEAPQNIAFWSGNFNDDIYYNDKFNQSGRYQVKKSINFFSLSIISLEITDMGTYYCGVVRQRNILFGNGTEICLTNVILADFLHLQTVRAQLGDSLSLECSIKPSYQYTLFWFKQSPGEAPQNIAFWSGNFNDDIHYDDKFNRSERYQVKKSINFFSLSIISLEITDMGTYYCGVVRQRNILFGNGTEICLKSKHYMRFYLGNLGVKRRGSIKYNTMQYTEQNNSSI</sequence>
<dbReference type="GO" id="GO:0005886">
    <property type="term" value="C:plasma membrane"/>
    <property type="evidence" value="ECO:0007669"/>
    <property type="project" value="UniProtKB-SubCell"/>
</dbReference>
<dbReference type="SMART" id="SM00406">
    <property type="entry name" value="IGv"/>
    <property type="match status" value="2"/>
</dbReference>
<evidence type="ECO:0000256" key="1">
    <source>
        <dbReference type="ARBA" id="ARBA00004236"/>
    </source>
</evidence>
<keyword evidence="6" id="KW-1015">Disulfide bond</keyword>
<dbReference type="Ensembl" id="ENSECRT00000020396.1">
    <property type="protein sequence ID" value="ENSECRP00000019967.1"/>
    <property type="gene ID" value="ENSECRG00000013305.1"/>
</dbReference>
<dbReference type="CDD" id="cd00099">
    <property type="entry name" value="IgV"/>
    <property type="match status" value="2"/>
</dbReference>
<dbReference type="GeneTree" id="ENSGT00940000162676"/>
<dbReference type="SUPFAM" id="SSF48726">
    <property type="entry name" value="Immunoglobulin"/>
    <property type="match status" value="2"/>
</dbReference>
<dbReference type="InterPro" id="IPR013783">
    <property type="entry name" value="Ig-like_fold"/>
</dbReference>
<dbReference type="Pfam" id="PF07686">
    <property type="entry name" value="V-set"/>
    <property type="match status" value="2"/>
</dbReference>
<dbReference type="InterPro" id="IPR036179">
    <property type="entry name" value="Ig-like_dom_sf"/>
</dbReference>
<dbReference type="PANTHER" id="PTHR19433:SF133">
    <property type="entry name" value="IMMUNE-TYPE RECEPTOR 5 PRECURSOR-RELATED"/>
    <property type="match status" value="1"/>
</dbReference>
<dbReference type="GO" id="GO:0002376">
    <property type="term" value="P:immune system process"/>
    <property type="evidence" value="ECO:0007669"/>
    <property type="project" value="UniProtKB-KW"/>
</dbReference>
<evidence type="ECO:0000256" key="4">
    <source>
        <dbReference type="ARBA" id="ARBA00022859"/>
    </source>
</evidence>
<dbReference type="InterPro" id="IPR013106">
    <property type="entry name" value="Ig_V-set"/>
</dbReference>
<feature type="domain" description="Ig-like" evidence="8">
    <location>
        <begin position="137"/>
        <end position="237"/>
    </location>
</feature>
<evidence type="ECO:0000313" key="9">
    <source>
        <dbReference type="Ensembl" id="ENSECRP00000019967.1"/>
    </source>
</evidence>
<reference evidence="9" key="2">
    <citation type="submission" date="2025-08" db="UniProtKB">
        <authorList>
            <consortium name="Ensembl"/>
        </authorList>
    </citation>
    <scope>IDENTIFICATION</scope>
</reference>
<protein>
    <recommendedName>
        <fullName evidence="8">Ig-like domain-containing protein</fullName>
    </recommendedName>
</protein>
<accession>A0A8C4SQD6</accession>
<dbReference type="Proteomes" id="UP000694620">
    <property type="component" value="Chromosome 4"/>
</dbReference>
<comment type="subcellular location">
    <subcellularLocation>
        <location evidence="1">Cell membrane</location>
    </subcellularLocation>
</comment>
<feature type="domain" description="Ig-like" evidence="8">
    <location>
        <begin position="38"/>
        <end position="120"/>
    </location>
</feature>
<keyword evidence="4" id="KW-0391">Immunity</keyword>
<organism evidence="9 10">
    <name type="scientific">Erpetoichthys calabaricus</name>
    <name type="common">Rope fish</name>
    <name type="synonym">Calamoichthys calabaricus</name>
    <dbReference type="NCBI Taxonomy" id="27687"/>
    <lineage>
        <taxon>Eukaryota</taxon>
        <taxon>Metazoa</taxon>
        <taxon>Chordata</taxon>
        <taxon>Craniata</taxon>
        <taxon>Vertebrata</taxon>
        <taxon>Euteleostomi</taxon>
        <taxon>Actinopterygii</taxon>
        <taxon>Polypteriformes</taxon>
        <taxon>Polypteridae</taxon>
        <taxon>Erpetoichthys</taxon>
    </lineage>
</organism>
<keyword evidence="7" id="KW-0325">Glycoprotein</keyword>
<dbReference type="GO" id="GO:0009617">
    <property type="term" value="P:response to bacterium"/>
    <property type="evidence" value="ECO:0007669"/>
    <property type="project" value="TreeGrafter"/>
</dbReference>
<evidence type="ECO:0000313" key="10">
    <source>
        <dbReference type="Proteomes" id="UP000694620"/>
    </source>
</evidence>
<reference evidence="9" key="3">
    <citation type="submission" date="2025-09" db="UniProtKB">
        <authorList>
            <consortium name="Ensembl"/>
        </authorList>
    </citation>
    <scope>IDENTIFICATION</scope>
</reference>
<evidence type="ECO:0000259" key="8">
    <source>
        <dbReference type="PROSITE" id="PS50835"/>
    </source>
</evidence>
<dbReference type="SMART" id="SM00409">
    <property type="entry name" value="IG"/>
    <property type="match status" value="2"/>
</dbReference>
<evidence type="ECO:0000256" key="6">
    <source>
        <dbReference type="ARBA" id="ARBA00023157"/>
    </source>
</evidence>
<keyword evidence="3" id="KW-0732">Signal</keyword>
<dbReference type="PANTHER" id="PTHR19433">
    <property type="entry name" value="T-CELL RECEPTOR ALPHA CHAIN V REGION-RELATED"/>
    <property type="match status" value="1"/>
</dbReference>
<reference evidence="9" key="1">
    <citation type="submission" date="2021-06" db="EMBL/GenBank/DDBJ databases">
        <authorList>
            <consortium name="Wellcome Sanger Institute Data Sharing"/>
        </authorList>
    </citation>
    <scope>NUCLEOTIDE SEQUENCE [LARGE SCALE GENOMIC DNA]</scope>
</reference>
<proteinExistence type="predicted"/>
<keyword evidence="2" id="KW-1003">Cell membrane</keyword>
<evidence type="ECO:0000256" key="7">
    <source>
        <dbReference type="ARBA" id="ARBA00023180"/>
    </source>
</evidence>
<evidence type="ECO:0000256" key="3">
    <source>
        <dbReference type="ARBA" id="ARBA00022729"/>
    </source>
</evidence>
<dbReference type="InterPro" id="IPR052051">
    <property type="entry name" value="TCR_complex_component"/>
</dbReference>
<keyword evidence="10" id="KW-1185">Reference proteome</keyword>
<evidence type="ECO:0000256" key="5">
    <source>
        <dbReference type="ARBA" id="ARBA00023136"/>
    </source>
</evidence>
<dbReference type="Gene3D" id="2.60.40.10">
    <property type="entry name" value="Immunoglobulins"/>
    <property type="match status" value="2"/>
</dbReference>
<name>A0A8C4SQD6_ERPCA</name>
<dbReference type="AlphaFoldDB" id="A0A8C4SQD6"/>